<dbReference type="InterPro" id="IPR036227">
    <property type="entry name" value="Ribosomal_uL15/eL18_sf"/>
</dbReference>
<dbReference type="Proteomes" id="UP000228909">
    <property type="component" value="Unassembled WGS sequence"/>
</dbReference>
<evidence type="ECO:0000256" key="1">
    <source>
        <dbReference type="ARBA" id="ARBA00007320"/>
    </source>
</evidence>
<dbReference type="HAMAP" id="MF_01341">
    <property type="entry name" value="Ribosomal_uL15"/>
    <property type="match status" value="1"/>
</dbReference>
<dbReference type="PANTHER" id="PTHR12934:SF11">
    <property type="entry name" value="LARGE RIBOSOMAL SUBUNIT PROTEIN UL15M"/>
    <property type="match status" value="1"/>
</dbReference>
<comment type="similarity">
    <text evidence="1 4">Belongs to the universal ribosomal protein uL15 family.</text>
</comment>
<dbReference type="InterPro" id="IPR005749">
    <property type="entry name" value="Ribosomal_uL15_bac-type"/>
</dbReference>
<gene>
    <name evidence="4 7" type="primary">rplO</name>
    <name evidence="7" type="ORF">COU43_03070</name>
</gene>
<evidence type="ECO:0000256" key="3">
    <source>
        <dbReference type="ARBA" id="ARBA00023274"/>
    </source>
</evidence>
<keyword evidence="3 4" id="KW-0687">Ribonucleoprotein</keyword>
<dbReference type="GO" id="GO:0006412">
    <property type="term" value="P:translation"/>
    <property type="evidence" value="ECO:0007669"/>
    <property type="project" value="UniProtKB-UniRule"/>
</dbReference>
<dbReference type="PANTHER" id="PTHR12934">
    <property type="entry name" value="50S RIBOSOMAL PROTEIN L15"/>
    <property type="match status" value="1"/>
</dbReference>
<evidence type="ECO:0000259" key="6">
    <source>
        <dbReference type="Pfam" id="PF00828"/>
    </source>
</evidence>
<dbReference type="SUPFAM" id="SSF52080">
    <property type="entry name" value="Ribosomal proteins L15p and L18e"/>
    <property type="match status" value="1"/>
</dbReference>
<dbReference type="EMBL" id="PFCK01000085">
    <property type="protein sequence ID" value="PIR71382.1"/>
    <property type="molecule type" value="Genomic_DNA"/>
</dbReference>
<reference evidence="8" key="1">
    <citation type="submission" date="2017-09" db="EMBL/GenBank/DDBJ databases">
        <title>Depth-based differentiation of microbial function through sediment-hosted aquifers and enrichment of novel symbionts in the deep terrestrial subsurface.</title>
        <authorList>
            <person name="Probst A.J."/>
            <person name="Ladd B."/>
            <person name="Jarett J.K."/>
            <person name="Geller-Mcgrath D.E."/>
            <person name="Sieber C.M.K."/>
            <person name="Emerson J.B."/>
            <person name="Anantharaman K."/>
            <person name="Thomas B.C."/>
            <person name="Malmstrom R."/>
            <person name="Stieglmeier M."/>
            <person name="Klingl A."/>
            <person name="Woyke T."/>
            <person name="Ryan C.M."/>
            <person name="Banfield J.F."/>
        </authorList>
    </citation>
    <scope>NUCLEOTIDE SEQUENCE [LARGE SCALE GENOMIC DNA]</scope>
</reference>
<dbReference type="InterPro" id="IPR021131">
    <property type="entry name" value="Ribosomal_uL15/eL18"/>
</dbReference>
<evidence type="ECO:0000313" key="8">
    <source>
        <dbReference type="Proteomes" id="UP000228909"/>
    </source>
</evidence>
<keyword evidence="2 4" id="KW-0689">Ribosomal protein</keyword>
<evidence type="ECO:0000256" key="5">
    <source>
        <dbReference type="SAM" id="MobiDB-lite"/>
    </source>
</evidence>
<dbReference type="InterPro" id="IPR030878">
    <property type="entry name" value="Ribosomal_uL15"/>
</dbReference>
<comment type="subunit">
    <text evidence="4">Part of the 50S ribosomal subunit.</text>
</comment>
<evidence type="ECO:0000256" key="4">
    <source>
        <dbReference type="HAMAP-Rule" id="MF_01341"/>
    </source>
</evidence>
<comment type="caution">
    <text evidence="7">The sequence shown here is derived from an EMBL/GenBank/DDBJ whole genome shotgun (WGS) entry which is preliminary data.</text>
</comment>
<evidence type="ECO:0000313" key="7">
    <source>
        <dbReference type="EMBL" id="PIR71382.1"/>
    </source>
</evidence>
<dbReference type="Pfam" id="PF00828">
    <property type="entry name" value="Ribosomal_L27A"/>
    <property type="match status" value="1"/>
</dbReference>
<accession>A0A2H0TIK5</accession>
<proteinExistence type="inferred from homology"/>
<sequence>MQLHELRPIHKPKRKKRIGRGGKRGTYAGRGIKGQKARAGRRLKPVIRELIKKYPKLRGYKFKKEELKLAIVNIETLEKKFQTGEVVTPKVLLEKKLIRRIKGRLPRVKILGKGKLSKSLTVENCLISKKAKEIIEKAHGPR</sequence>
<comment type="function">
    <text evidence="4">Binds to the 23S rRNA.</text>
</comment>
<protein>
    <recommendedName>
        <fullName evidence="4">Large ribosomal subunit protein uL15</fullName>
    </recommendedName>
</protein>
<dbReference type="GO" id="GO:0022625">
    <property type="term" value="C:cytosolic large ribosomal subunit"/>
    <property type="evidence" value="ECO:0007669"/>
    <property type="project" value="TreeGrafter"/>
</dbReference>
<feature type="region of interest" description="Disordered" evidence="5">
    <location>
        <begin position="1"/>
        <end position="39"/>
    </location>
</feature>
<dbReference type="GO" id="GO:0003735">
    <property type="term" value="F:structural constituent of ribosome"/>
    <property type="evidence" value="ECO:0007669"/>
    <property type="project" value="InterPro"/>
</dbReference>
<organism evidence="7 8">
    <name type="scientific">Candidatus Nealsonbacteria bacterium CG10_big_fil_rev_8_21_14_0_10_37_25</name>
    <dbReference type="NCBI Taxonomy" id="1974711"/>
    <lineage>
        <taxon>Bacteria</taxon>
        <taxon>Candidatus Nealsoniibacteriota</taxon>
    </lineage>
</organism>
<dbReference type="Gene3D" id="3.100.10.10">
    <property type="match status" value="1"/>
</dbReference>
<feature type="compositionally biased region" description="Basic residues" evidence="5">
    <location>
        <begin position="9"/>
        <end position="23"/>
    </location>
</feature>
<dbReference type="GO" id="GO:0019843">
    <property type="term" value="F:rRNA binding"/>
    <property type="evidence" value="ECO:0007669"/>
    <property type="project" value="UniProtKB-UniRule"/>
</dbReference>
<dbReference type="AlphaFoldDB" id="A0A2H0TIK5"/>
<dbReference type="NCBIfam" id="TIGR01071">
    <property type="entry name" value="rplO_bact"/>
    <property type="match status" value="1"/>
</dbReference>
<keyword evidence="4" id="KW-0694">RNA-binding</keyword>
<name>A0A2H0TIK5_9BACT</name>
<feature type="domain" description="Large ribosomal subunit protein uL15/eL18" evidence="6">
    <location>
        <begin position="71"/>
        <end position="140"/>
    </location>
</feature>
<keyword evidence="4" id="KW-0699">rRNA-binding</keyword>
<evidence type="ECO:0000256" key="2">
    <source>
        <dbReference type="ARBA" id="ARBA00022980"/>
    </source>
</evidence>